<dbReference type="PANTHER" id="PTHR24416">
    <property type="entry name" value="TYROSINE-PROTEIN KINASE RECEPTOR"/>
    <property type="match status" value="1"/>
</dbReference>
<dbReference type="InterPro" id="IPR036116">
    <property type="entry name" value="FN3_sf"/>
</dbReference>
<dbReference type="CDD" id="cd00063">
    <property type="entry name" value="FN3"/>
    <property type="match status" value="1"/>
</dbReference>
<dbReference type="PRINTS" id="PR00109">
    <property type="entry name" value="TYRKINASE"/>
</dbReference>
<evidence type="ECO:0000256" key="5">
    <source>
        <dbReference type="SAM" id="Phobius"/>
    </source>
</evidence>
<dbReference type="SMART" id="SM00060">
    <property type="entry name" value="FN3"/>
    <property type="match status" value="1"/>
</dbReference>
<feature type="domain" description="EGF-like" evidence="7">
    <location>
        <begin position="162"/>
        <end position="194"/>
    </location>
</feature>
<keyword evidence="3" id="KW-0245">EGF-like domain</keyword>
<proteinExistence type="predicted"/>
<dbReference type="PANTHER" id="PTHR24416:SF611">
    <property type="entry name" value="TYROSINE-PROTEIN KINASE TRANSMEMBRANE RECEPTOR ROR"/>
    <property type="match status" value="1"/>
</dbReference>
<gene>
    <name evidence="9" type="ORF">MAR_007483</name>
</gene>
<reference evidence="9" key="1">
    <citation type="submission" date="2022-11" db="EMBL/GenBank/DDBJ databases">
        <title>Centuries of genome instability and evolution in soft-shell clam transmissible cancer (bioRxiv).</title>
        <authorList>
            <person name="Hart S.F.M."/>
            <person name="Yonemitsu M.A."/>
            <person name="Giersch R.M."/>
            <person name="Beal B.F."/>
            <person name="Arriagada G."/>
            <person name="Davis B.W."/>
            <person name="Ostrander E.A."/>
            <person name="Goff S.P."/>
            <person name="Metzger M.J."/>
        </authorList>
    </citation>
    <scope>NUCLEOTIDE SEQUENCE</scope>
    <source>
        <strain evidence="9">MELC-2E11</strain>
        <tissue evidence="9">Siphon/mantle</tissue>
    </source>
</reference>
<dbReference type="Pfam" id="PF07714">
    <property type="entry name" value="PK_Tyr_Ser-Thr"/>
    <property type="match status" value="1"/>
</dbReference>
<feature type="domain" description="Fibronectin type-III" evidence="8">
    <location>
        <begin position="719"/>
        <end position="818"/>
    </location>
</feature>
<feature type="domain" description="Protein kinase" evidence="6">
    <location>
        <begin position="933"/>
        <end position="1168"/>
    </location>
</feature>
<feature type="region of interest" description="Disordered" evidence="4">
    <location>
        <begin position="1140"/>
        <end position="1168"/>
    </location>
</feature>
<keyword evidence="2" id="KW-0325">Glycoprotein</keyword>
<dbReference type="PROSITE" id="PS50026">
    <property type="entry name" value="EGF_3"/>
    <property type="match status" value="1"/>
</dbReference>
<evidence type="ECO:0000313" key="10">
    <source>
        <dbReference type="Proteomes" id="UP001164746"/>
    </source>
</evidence>
<organism evidence="9 10">
    <name type="scientific">Mya arenaria</name>
    <name type="common">Soft-shell clam</name>
    <dbReference type="NCBI Taxonomy" id="6604"/>
    <lineage>
        <taxon>Eukaryota</taxon>
        <taxon>Metazoa</taxon>
        <taxon>Spiralia</taxon>
        <taxon>Lophotrochozoa</taxon>
        <taxon>Mollusca</taxon>
        <taxon>Bivalvia</taxon>
        <taxon>Autobranchia</taxon>
        <taxon>Heteroconchia</taxon>
        <taxon>Euheterodonta</taxon>
        <taxon>Imparidentia</taxon>
        <taxon>Neoheterodontei</taxon>
        <taxon>Myida</taxon>
        <taxon>Myoidea</taxon>
        <taxon>Myidae</taxon>
        <taxon>Mya</taxon>
    </lineage>
</organism>
<comment type="caution">
    <text evidence="3">Lacks conserved residue(s) required for the propagation of feature annotation.</text>
</comment>
<keyword evidence="10" id="KW-1185">Reference proteome</keyword>
<accession>A0ABY7DE35</accession>
<comment type="subcellular location">
    <subcellularLocation>
        <location evidence="1">Membrane</location>
        <topology evidence="1">Single-pass membrane protein</topology>
    </subcellularLocation>
</comment>
<evidence type="ECO:0000256" key="3">
    <source>
        <dbReference type="PROSITE-ProRule" id="PRU00076"/>
    </source>
</evidence>
<keyword evidence="5" id="KW-0812">Transmembrane</keyword>
<dbReference type="Gene3D" id="2.60.40.10">
    <property type="entry name" value="Immunoglobulins"/>
    <property type="match status" value="1"/>
</dbReference>
<dbReference type="SUPFAM" id="SSF56112">
    <property type="entry name" value="Protein kinase-like (PK-like)"/>
    <property type="match status" value="1"/>
</dbReference>
<evidence type="ECO:0000259" key="7">
    <source>
        <dbReference type="PROSITE" id="PS50026"/>
    </source>
</evidence>
<evidence type="ECO:0000256" key="1">
    <source>
        <dbReference type="ARBA" id="ARBA00004167"/>
    </source>
</evidence>
<keyword evidence="3" id="KW-1015">Disulfide bond</keyword>
<dbReference type="EMBL" id="CP111012">
    <property type="protein sequence ID" value="WAQ95012.1"/>
    <property type="molecule type" value="Genomic_DNA"/>
</dbReference>
<dbReference type="SUPFAM" id="SSF49265">
    <property type="entry name" value="Fibronectin type III"/>
    <property type="match status" value="1"/>
</dbReference>
<keyword evidence="5" id="KW-1133">Transmembrane helix</keyword>
<dbReference type="InterPro" id="IPR000742">
    <property type="entry name" value="EGF"/>
</dbReference>
<evidence type="ECO:0000259" key="8">
    <source>
        <dbReference type="PROSITE" id="PS50853"/>
    </source>
</evidence>
<feature type="disulfide bond" evidence="3">
    <location>
        <begin position="184"/>
        <end position="193"/>
    </location>
</feature>
<evidence type="ECO:0000256" key="4">
    <source>
        <dbReference type="SAM" id="MobiDB-lite"/>
    </source>
</evidence>
<feature type="disulfide bond" evidence="3">
    <location>
        <begin position="166"/>
        <end position="176"/>
    </location>
</feature>
<dbReference type="InterPro" id="IPR011009">
    <property type="entry name" value="Kinase-like_dom_sf"/>
</dbReference>
<dbReference type="InterPro" id="IPR003961">
    <property type="entry name" value="FN3_dom"/>
</dbReference>
<feature type="transmembrane region" description="Helical" evidence="5">
    <location>
        <begin position="827"/>
        <end position="850"/>
    </location>
</feature>
<dbReference type="InterPro" id="IPR050122">
    <property type="entry name" value="RTK"/>
</dbReference>
<dbReference type="InterPro" id="IPR013783">
    <property type="entry name" value="Ig-like_fold"/>
</dbReference>
<dbReference type="PROSITE" id="PS50011">
    <property type="entry name" value="PROTEIN_KINASE_DOM"/>
    <property type="match status" value="1"/>
</dbReference>
<feature type="non-terminal residue" evidence="9">
    <location>
        <position position="1"/>
    </location>
</feature>
<dbReference type="PROSITE" id="PS00022">
    <property type="entry name" value="EGF_1"/>
    <property type="match status" value="1"/>
</dbReference>
<evidence type="ECO:0000256" key="2">
    <source>
        <dbReference type="ARBA" id="ARBA00023180"/>
    </source>
</evidence>
<feature type="compositionally biased region" description="Basic and acidic residues" evidence="4">
    <location>
        <begin position="1159"/>
        <end position="1168"/>
    </location>
</feature>
<evidence type="ECO:0000313" key="9">
    <source>
        <dbReference type="EMBL" id="WAQ95012.1"/>
    </source>
</evidence>
<dbReference type="InterPro" id="IPR000719">
    <property type="entry name" value="Prot_kinase_dom"/>
</dbReference>
<feature type="region of interest" description="Disordered" evidence="4">
    <location>
        <begin position="36"/>
        <end position="73"/>
    </location>
</feature>
<keyword evidence="5" id="KW-0472">Membrane</keyword>
<sequence length="1168" mass="131564">WQGGRIFCSRGGRQVAGGARGNFSAAIETSRVYKNRPHPACHRSATDMPPPDFNISAGGSAEAGRRQSMSKSRPQGMIYISTGNRPATVRLSGGRRAVAARSLNRRQAAVVNGLSPARSQGGGSLILAAAALSPNCHLPDILGCHVSREPLKPTAADRRHFVGTICSPRCMNAGECIQPNICDCKGLANGPYCATVDTTNKPFIGRSTTIISYRRDTSNEDLYNFLLDATDETLSNTIVWSNQQTFNYLSFEFETRYVEPSQMPERPTYVHSFEYGIIGAEVNVMVYNYLNMSAGDRGKYDFTCPGVSQNGPEQLFNCTIRYEKFKTLIEHGDKMKVTLTARSGGYRQMTYNNQLLTREYLRGESYLKHMEFKFDFEPAHHCSSNYSKVVCPTEATPLRVTEEFTNRPIRLEWKGWEDSDIYTAGVGMYYLELHKLETKDATQELTETNPVEPMAEGYVNHEGGRNSQVLHTFSFTPTEPGMYRRFALYDPDSTVTTNPSNLLGVHITTATPETAVRVDWTNFFMNKLHHNGRLLNRIKKFPTQFSDMEKIGVRNVAKFVFDSYDDTEGARTKERIPNVLGIVKFEYALQTHQSEEQFIWNNANLQQSISLNIFVDNGDSVTVRVRAYDILNRTLEEQTTIHIDSTPPLAVDKPLENKTSKFYKNTGQKEDFHTSSKDYLLFAGADVSLTIFNQARLSVIKQFKIPKLYELKGLERYTGPENVTIVNQRPDSFRIQWDVPDVQSCYGSAPIIIYVNLKNSAGEETRLDYHLSSFTRYLDVANLLPDTEYSVSFFTQLGESQEDMSEQFASISARTAEKDDGGSSTGLIVGVALGVIVLCVIGIVVVVVLVRKGIIAPQKRMENTRIGRAVTRRYRQTFHHQRHDESHHNPGYGYNTKNTTYDNNRPFSEEIYYAGGSVDVDAVHVSLLSRQDLTLDALIKQGRFAMIYKATLFQGKGSEIVVAKTLKENFTVEDENLMKAKMNFQGNYVGDHPNILKFMGAVTDDPALGPFIIHEYCENGPLRDYLVAKRSNVTIELQDNLFRFGLDIAKGMEYLAGKRIVHRRLAARNILLTFLNEVKITGFGPQPVHGEDTNDQEENIPIKWVGPECMKSTKDATEKSDVWSYAVTLWEIFSLGQTPYGKTQSREVPKQLKRGTRLQKPEQCDDTK</sequence>
<protein>
    <submittedName>
        <fullName evidence="9">FGFR2-like protein</fullName>
    </submittedName>
</protein>
<dbReference type="InterPro" id="IPR001245">
    <property type="entry name" value="Ser-Thr/Tyr_kinase_cat_dom"/>
</dbReference>
<dbReference type="Proteomes" id="UP001164746">
    <property type="component" value="Chromosome 1"/>
</dbReference>
<dbReference type="PROSITE" id="PS50853">
    <property type="entry name" value="FN3"/>
    <property type="match status" value="1"/>
</dbReference>
<evidence type="ECO:0000259" key="6">
    <source>
        <dbReference type="PROSITE" id="PS50011"/>
    </source>
</evidence>
<name>A0ABY7DE35_MYAAR</name>
<dbReference type="Gene3D" id="1.10.510.10">
    <property type="entry name" value="Transferase(Phosphotransferase) domain 1"/>
    <property type="match status" value="1"/>
</dbReference>